<dbReference type="Pfam" id="PF07690">
    <property type="entry name" value="MFS_1"/>
    <property type="match status" value="1"/>
</dbReference>
<dbReference type="AlphaFoldDB" id="A0A1I7UNA9"/>
<feature type="transmembrane region" description="Helical" evidence="9">
    <location>
        <begin position="353"/>
        <end position="374"/>
    </location>
</feature>
<evidence type="ECO:0000256" key="7">
    <source>
        <dbReference type="ARBA" id="ARBA00023136"/>
    </source>
</evidence>
<evidence type="ECO:0000256" key="1">
    <source>
        <dbReference type="ARBA" id="ARBA00004141"/>
    </source>
</evidence>
<evidence type="ECO:0000313" key="11">
    <source>
        <dbReference type="Proteomes" id="UP000095282"/>
    </source>
</evidence>
<feature type="domain" description="Major facilitator superfamily (MFS) profile" evidence="10">
    <location>
        <begin position="1"/>
        <end position="452"/>
    </location>
</feature>
<feature type="transmembrane region" description="Helical" evidence="9">
    <location>
        <begin position="96"/>
        <end position="115"/>
    </location>
</feature>
<keyword evidence="6 9" id="KW-1133">Transmembrane helix</keyword>
<feature type="transmembrane region" description="Helical" evidence="9">
    <location>
        <begin position="429"/>
        <end position="449"/>
    </location>
</feature>
<dbReference type="InterPro" id="IPR020846">
    <property type="entry name" value="MFS_dom"/>
</dbReference>
<feature type="transmembrane region" description="Helical" evidence="9">
    <location>
        <begin position="164"/>
        <end position="183"/>
    </location>
</feature>
<organism evidence="11 12">
    <name type="scientific">Caenorhabditis tropicalis</name>
    <dbReference type="NCBI Taxonomy" id="1561998"/>
    <lineage>
        <taxon>Eukaryota</taxon>
        <taxon>Metazoa</taxon>
        <taxon>Ecdysozoa</taxon>
        <taxon>Nematoda</taxon>
        <taxon>Chromadorea</taxon>
        <taxon>Rhabditida</taxon>
        <taxon>Rhabditina</taxon>
        <taxon>Rhabditomorpha</taxon>
        <taxon>Rhabditoidea</taxon>
        <taxon>Rhabditidae</taxon>
        <taxon>Peloderinae</taxon>
        <taxon>Caenorhabditis</taxon>
    </lineage>
</organism>
<feature type="transmembrane region" description="Helical" evidence="9">
    <location>
        <begin position="304"/>
        <end position="322"/>
    </location>
</feature>
<feature type="transmembrane region" description="Helical" evidence="9">
    <location>
        <begin position="127"/>
        <end position="152"/>
    </location>
</feature>
<evidence type="ECO:0000313" key="12">
    <source>
        <dbReference type="WBParaSite" id="Csp11.Scaffold630.g17688.t1"/>
    </source>
</evidence>
<keyword evidence="11" id="KW-1185">Reference proteome</keyword>
<keyword evidence="5 9" id="KW-0812">Transmembrane</keyword>
<reference evidence="12" key="1">
    <citation type="submission" date="2016-11" db="UniProtKB">
        <authorList>
            <consortium name="WormBaseParasite"/>
        </authorList>
    </citation>
    <scope>IDENTIFICATION</scope>
</reference>
<feature type="transmembrane region" description="Helical" evidence="9">
    <location>
        <begin position="189"/>
        <end position="209"/>
    </location>
</feature>
<dbReference type="PROSITE" id="PS50850">
    <property type="entry name" value="MFS"/>
    <property type="match status" value="1"/>
</dbReference>
<dbReference type="WBParaSite" id="Csp11.Scaffold630.g17688.t1">
    <property type="protein sequence ID" value="Csp11.Scaffold630.g17688.t1"/>
    <property type="gene ID" value="Csp11.Scaffold630.g17688"/>
</dbReference>
<evidence type="ECO:0000256" key="2">
    <source>
        <dbReference type="ARBA" id="ARBA00009598"/>
    </source>
</evidence>
<sequence>MNKLNLIFAKRIDETHYRREYLDSKRTLARKTLSTVKPSLINVWTDNSSSPNGPLFESKQSATEFLGALDTGFMITYSIGLYICGTLGDHYNPRRILALGMALSAISVFTFGFVTETLHVYSAPLYAILWISNGFFQSVGWPLVVCIMGSWFGKTARGTVIGAWSTNASVGNILATLIASWTVNIGYQWPFLIICSALFGYSILIFFHLPSAPWEVEMEEENGKEKISREDNERPPPLGFFRAWLLPGVIAVCLQTVSFHLSFFFQFAISYLCLKLVNDGFFFWLPFYLHNGLNWQESTADGLAAWYDVGGIISSIIAGALSDRMKSRTIIIFVMLLLSTVSLLAYAHSPVSYYWNAFILLIVGFFIGGPLNMIAGCITSDLGKSEVLRGNAEALSTVTGIIDGTGSVGSAIGQWLIPLVRNWLGWDAIFYGFMIMVVLSAFCISPVLWREWKENKHEKVSQKTGDKEQPNGHELNNC</sequence>
<dbReference type="PANTHER" id="PTHR43184:SF8">
    <property type="entry name" value="MAJOR FACILITATOR SUPERFAMILY (MFS) PROFILE DOMAIN-CONTAINING PROTEIN"/>
    <property type="match status" value="1"/>
</dbReference>
<feature type="compositionally biased region" description="Basic and acidic residues" evidence="8">
    <location>
        <begin position="459"/>
        <end position="471"/>
    </location>
</feature>
<evidence type="ECO:0000256" key="6">
    <source>
        <dbReference type="ARBA" id="ARBA00022989"/>
    </source>
</evidence>
<name>A0A1I7UNA9_9PELO</name>
<comment type="similarity">
    <text evidence="2">Belongs to the major facilitator superfamily. Organophosphate:Pi antiporter (OPA) (TC 2.A.1.4) family.</text>
</comment>
<accession>A0A1I7UNA9</accession>
<dbReference type="InterPro" id="IPR011701">
    <property type="entry name" value="MFS"/>
</dbReference>
<dbReference type="InterPro" id="IPR000849">
    <property type="entry name" value="Sugar_P_transporter"/>
</dbReference>
<keyword evidence="3" id="KW-0813">Transport</keyword>
<dbReference type="GO" id="GO:0022857">
    <property type="term" value="F:transmembrane transporter activity"/>
    <property type="evidence" value="ECO:0007669"/>
    <property type="project" value="InterPro"/>
</dbReference>
<dbReference type="PANTHER" id="PTHR43184">
    <property type="entry name" value="MAJOR FACILITATOR SUPERFAMILY TRANSPORTER 16, ISOFORM B"/>
    <property type="match status" value="1"/>
</dbReference>
<feature type="region of interest" description="Disordered" evidence="8">
    <location>
        <begin position="459"/>
        <end position="478"/>
    </location>
</feature>
<dbReference type="PIRSF" id="PIRSF002808">
    <property type="entry name" value="Hexose_phosphate_transp"/>
    <property type="match status" value="1"/>
</dbReference>
<feature type="transmembrane region" description="Helical" evidence="9">
    <location>
        <begin position="394"/>
        <end position="417"/>
    </location>
</feature>
<feature type="transmembrane region" description="Helical" evidence="9">
    <location>
        <begin position="329"/>
        <end position="347"/>
    </location>
</feature>
<evidence type="ECO:0000256" key="3">
    <source>
        <dbReference type="ARBA" id="ARBA00022448"/>
    </source>
</evidence>
<comment type="subcellular location">
    <subcellularLocation>
        <location evidence="1">Membrane</location>
        <topology evidence="1">Multi-pass membrane protein</topology>
    </subcellularLocation>
</comment>
<dbReference type="STRING" id="1561998.A0A1I7UNA9"/>
<evidence type="ECO:0000256" key="9">
    <source>
        <dbReference type="SAM" id="Phobius"/>
    </source>
</evidence>
<keyword evidence="7 9" id="KW-0472">Membrane</keyword>
<proteinExistence type="inferred from homology"/>
<evidence type="ECO:0000256" key="4">
    <source>
        <dbReference type="ARBA" id="ARBA00022597"/>
    </source>
</evidence>
<dbReference type="InterPro" id="IPR036259">
    <property type="entry name" value="MFS_trans_sf"/>
</dbReference>
<dbReference type="Proteomes" id="UP000095282">
    <property type="component" value="Unplaced"/>
</dbReference>
<dbReference type="Gene3D" id="1.20.1250.20">
    <property type="entry name" value="MFS general substrate transporter like domains"/>
    <property type="match status" value="2"/>
</dbReference>
<dbReference type="GO" id="GO:0005789">
    <property type="term" value="C:endoplasmic reticulum membrane"/>
    <property type="evidence" value="ECO:0007669"/>
    <property type="project" value="TreeGrafter"/>
</dbReference>
<protein>
    <submittedName>
        <fullName evidence="12">MFS domain-containing protein</fullName>
    </submittedName>
</protein>
<evidence type="ECO:0000259" key="10">
    <source>
        <dbReference type="PROSITE" id="PS50850"/>
    </source>
</evidence>
<dbReference type="SUPFAM" id="SSF103473">
    <property type="entry name" value="MFS general substrate transporter"/>
    <property type="match status" value="1"/>
</dbReference>
<evidence type="ECO:0000256" key="8">
    <source>
        <dbReference type="SAM" id="MobiDB-lite"/>
    </source>
</evidence>
<keyword evidence="4" id="KW-0762">Sugar transport</keyword>
<evidence type="ECO:0000256" key="5">
    <source>
        <dbReference type="ARBA" id="ARBA00022692"/>
    </source>
</evidence>